<keyword evidence="2" id="KW-1185">Reference proteome</keyword>
<dbReference type="Ensembl" id="ENSFALT00000040595.1">
    <property type="protein sequence ID" value="ENSFALP00000018862.1"/>
    <property type="gene ID" value="ENSFALG00000028262.1"/>
</dbReference>
<evidence type="ECO:0000313" key="2">
    <source>
        <dbReference type="Proteomes" id="UP000016665"/>
    </source>
</evidence>
<dbReference type="Proteomes" id="UP000016665">
    <property type="component" value="Chromosome 22"/>
</dbReference>
<proteinExistence type="predicted"/>
<organism evidence="1 2">
    <name type="scientific">Ficedula albicollis</name>
    <name type="common">Collared flycatcher</name>
    <name type="synonym">Muscicapa albicollis</name>
    <dbReference type="NCBI Taxonomy" id="59894"/>
    <lineage>
        <taxon>Eukaryota</taxon>
        <taxon>Metazoa</taxon>
        <taxon>Chordata</taxon>
        <taxon>Craniata</taxon>
        <taxon>Vertebrata</taxon>
        <taxon>Euteleostomi</taxon>
        <taxon>Archelosauria</taxon>
        <taxon>Archosauria</taxon>
        <taxon>Dinosauria</taxon>
        <taxon>Saurischia</taxon>
        <taxon>Theropoda</taxon>
        <taxon>Coelurosauria</taxon>
        <taxon>Aves</taxon>
        <taxon>Neognathae</taxon>
        <taxon>Neoaves</taxon>
        <taxon>Telluraves</taxon>
        <taxon>Australaves</taxon>
        <taxon>Passeriformes</taxon>
        <taxon>Muscicapidae</taxon>
        <taxon>Ficedula</taxon>
    </lineage>
</organism>
<sequence length="92" mass="9655">RERLGDRCGPGLWGGRSLALFTYEGNSNDLRVAGSGGEDSGDHPLFPWVQGLPGPISLYLPGMSGGFLIPEGVLGVPLVMGWREEAVSGCLV</sequence>
<dbReference type="AlphaFoldDB" id="A0A803V806"/>
<accession>A0A803V806</accession>
<protein>
    <submittedName>
        <fullName evidence="1">Uncharacterized protein</fullName>
    </submittedName>
</protein>
<reference evidence="1 2" key="1">
    <citation type="journal article" date="2012" name="Nature">
        <title>The genomic landscape of species divergence in Ficedula flycatchers.</title>
        <authorList>
            <person name="Ellegren H."/>
            <person name="Smeds L."/>
            <person name="Burri R."/>
            <person name="Olason P.I."/>
            <person name="Backstrom N."/>
            <person name="Kawakami T."/>
            <person name="Kunstner A."/>
            <person name="Makinen H."/>
            <person name="Nadachowska-Brzyska K."/>
            <person name="Qvarnstrom A."/>
            <person name="Uebbing S."/>
            <person name="Wolf J.B."/>
        </authorList>
    </citation>
    <scope>NUCLEOTIDE SEQUENCE [LARGE SCALE GENOMIC DNA]</scope>
</reference>
<name>A0A803V806_FICAL</name>
<reference evidence="1" key="2">
    <citation type="submission" date="2025-08" db="UniProtKB">
        <authorList>
            <consortium name="Ensembl"/>
        </authorList>
    </citation>
    <scope>IDENTIFICATION</scope>
</reference>
<reference evidence="1" key="3">
    <citation type="submission" date="2025-09" db="UniProtKB">
        <authorList>
            <consortium name="Ensembl"/>
        </authorList>
    </citation>
    <scope>IDENTIFICATION</scope>
</reference>
<evidence type="ECO:0000313" key="1">
    <source>
        <dbReference type="Ensembl" id="ENSFALP00000018862.1"/>
    </source>
</evidence>